<dbReference type="PANTHER" id="PTHR33112:SF9">
    <property type="entry name" value="HETEROKARYON INCOMPATIBILITY DOMAIN-CONTAINING PROTEIN"/>
    <property type="match status" value="1"/>
</dbReference>
<feature type="compositionally biased region" description="Basic and acidic residues" evidence="1">
    <location>
        <begin position="700"/>
        <end position="709"/>
    </location>
</feature>
<proteinExistence type="predicted"/>
<gene>
    <name evidence="3" type="ORF">BU16DRAFT_562834</name>
</gene>
<protein>
    <submittedName>
        <fullName evidence="3">HET-domain-containing protein</fullName>
    </submittedName>
</protein>
<keyword evidence="4" id="KW-1185">Reference proteome</keyword>
<sequence>MVCKICFHFSHTRIGSFAFPKLQQSASSGCPYCSLLVRSLDALLHLSEIEKVQISNKRSGEWCLAVNVTLRAGYRPKIGPVFGKMSSGAQEVVQIFAHEGHGKPGDWVTTLYNVPDPCSEASFQFISESLRSCQETHDCSEMSGQLLPRRAVDVGTPSSPIRVVDYSSELGPYVALSHCWGDNKHVRLTSDTTSFFQNIPLEVLPATFSDAIEVTRRLNLNYVWIDSLCIIQDSAEDWEIECARMGDIYQNAELTIAATSSPSSSRSFLRPPEKMKQPRVQVPFWNKDGKEFALQAVRPLSYHFDNVDSTEGYLNKRAWCFQEDMLSKRLVSYQNIDIKWRCSEGHMCQCVGPSVKRSDSATSVRTLRDEPEEESVNTWLQAVNDFSDRDITFVSDRLPALAGIATVFHESFSWTYVAGLWKEWLLHCLCWKSDYRDPILPDRLQPLAPSFSWASSQSSVLYDRAGMYLEPVQVPTKVLAVSSTLKGEKNPFGEVTGGYIEVEGPLIEARLRCSDTSSYHDYFVDCEPLGEWKFCPDTHLARRTVGGVAVAARCSVGKVEKLEDVRVWILCLALNFSDINDYTIDAIALRPLEGNLDHFERIGFLEDGGPQFILDHQWWVDPSQNSAPPGDLDSPRPNNAVQGDEDTSDTSEGYDSQADDNGIQDDSQLSQEDEIISELSEGNSADDDNGDLSEATEDGDVPKKRDHYPPGKPLTIGGRTYHPYKAWKILTSDVEPRRIRIV</sequence>
<name>A0A6A6QSK4_9PEZI</name>
<feature type="domain" description="Heterokaryon incompatibility" evidence="2">
    <location>
        <begin position="173"/>
        <end position="323"/>
    </location>
</feature>
<dbReference type="AlphaFoldDB" id="A0A6A6QSK4"/>
<reference evidence="3" key="1">
    <citation type="journal article" date="2020" name="Stud. Mycol.">
        <title>101 Dothideomycetes genomes: a test case for predicting lifestyles and emergence of pathogens.</title>
        <authorList>
            <person name="Haridas S."/>
            <person name="Albert R."/>
            <person name="Binder M."/>
            <person name="Bloem J."/>
            <person name="Labutti K."/>
            <person name="Salamov A."/>
            <person name="Andreopoulos B."/>
            <person name="Baker S."/>
            <person name="Barry K."/>
            <person name="Bills G."/>
            <person name="Bluhm B."/>
            <person name="Cannon C."/>
            <person name="Castanera R."/>
            <person name="Culley D."/>
            <person name="Daum C."/>
            <person name="Ezra D."/>
            <person name="Gonzalez J."/>
            <person name="Henrissat B."/>
            <person name="Kuo A."/>
            <person name="Liang C."/>
            <person name="Lipzen A."/>
            <person name="Lutzoni F."/>
            <person name="Magnuson J."/>
            <person name="Mondo S."/>
            <person name="Nolan M."/>
            <person name="Ohm R."/>
            <person name="Pangilinan J."/>
            <person name="Park H.-J."/>
            <person name="Ramirez L."/>
            <person name="Alfaro M."/>
            <person name="Sun H."/>
            <person name="Tritt A."/>
            <person name="Yoshinaga Y."/>
            <person name="Zwiers L.-H."/>
            <person name="Turgeon B."/>
            <person name="Goodwin S."/>
            <person name="Spatafora J."/>
            <person name="Crous P."/>
            <person name="Grigoriev I."/>
        </authorList>
    </citation>
    <scope>NUCLEOTIDE SEQUENCE</scope>
    <source>
        <strain evidence="3">CBS 269.34</strain>
    </source>
</reference>
<evidence type="ECO:0000256" key="1">
    <source>
        <dbReference type="SAM" id="MobiDB-lite"/>
    </source>
</evidence>
<dbReference type="PANTHER" id="PTHR33112">
    <property type="entry name" value="DOMAIN PROTEIN, PUTATIVE-RELATED"/>
    <property type="match status" value="1"/>
</dbReference>
<feature type="region of interest" description="Disordered" evidence="1">
    <location>
        <begin position="623"/>
        <end position="719"/>
    </location>
</feature>
<evidence type="ECO:0000259" key="2">
    <source>
        <dbReference type="Pfam" id="PF06985"/>
    </source>
</evidence>
<dbReference type="Proteomes" id="UP000799750">
    <property type="component" value="Unassembled WGS sequence"/>
</dbReference>
<dbReference type="OrthoDB" id="2958217at2759"/>
<organism evidence="3 4">
    <name type="scientific">Lophium mytilinum</name>
    <dbReference type="NCBI Taxonomy" id="390894"/>
    <lineage>
        <taxon>Eukaryota</taxon>
        <taxon>Fungi</taxon>
        <taxon>Dikarya</taxon>
        <taxon>Ascomycota</taxon>
        <taxon>Pezizomycotina</taxon>
        <taxon>Dothideomycetes</taxon>
        <taxon>Pleosporomycetidae</taxon>
        <taxon>Mytilinidiales</taxon>
        <taxon>Mytilinidiaceae</taxon>
        <taxon>Lophium</taxon>
    </lineage>
</organism>
<evidence type="ECO:0000313" key="3">
    <source>
        <dbReference type="EMBL" id="KAF2493877.1"/>
    </source>
</evidence>
<evidence type="ECO:0000313" key="4">
    <source>
        <dbReference type="Proteomes" id="UP000799750"/>
    </source>
</evidence>
<dbReference type="Pfam" id="PF06985">
    <property type="entry name" value="HET"/>
    <property type="match status" value="1"/>
</dbReference>
<accession>A0A6A6QSK4</accession>
<dbReference type="EMBL" id="MU004191">
    <property type="protein sequence ID" value="KAF2493877.1"/>
    <property type="molecule type" value="Genomic_DNA"/>
</dbReference>
<feature type="compositionally biased region" description="Acidic residues" evidence="1">
    <location>
        <begin position="684"/>
        <end position="699"/>
    </location>
</feature>
<dbReference type="InterPro" id="IPR010730">
    <property type="entry name" value="HET"/>
</dbReference>